<evidence type="ECO:0000313" key="6">
    <source>
        <dbReference type="EMBL" id="KAG6970040.1"/>
    </source>
</evidence>
<feature type="domain" description="RRM" evidence="5">
    <location>
        <begin position="553"/>
        <end position="625"/>
    </location>
</feature>
<keyword evidence="1 2" id="KW-0694">RNA-binding</keyword>
<feature type="compositionally biased region" description="Basic and acidic residues" evidence="4">
    <location>
        <begin position="100"/>
        <end position="110"/>
    </location>
</feature>
<dbReference type="Pfam" id="PF01480">
    <property type="entry name" value="PWI"/>
    <property type="match status" value="1"/>
</dbReference>
<sequence>MDGDDREFLREWLIRSLEPVCDADPEVLSKYVLALVQNDPQKPGLQGTCVSKLEEFLGDETAGFVAKLFTALADGSYKANNSSHANNDMQSRGSNGYDDDYSRRRELPRSDDEDEERRYNKRRRDDDRSRDGDNKRHQGSPRRDSRRQPYPPRDGGMRGGPMGGRGPYGMGGDRRRNFPPEWGMPPQGMWPPHFPPPRGGGYPPDFDPSMYMSENGGMMPPPHMMMPHPMGGRGQFYPPGGRGGRGGRGSYYAGRGGKDGENGEAPTAKTTLHVRHVDPKYVNMTMLSLHFSKFGNVVNVQMRPSAKCAFVQYATEEEAKKAFHSPLPVCNNRFISVKWAKHDAQSPEEAADQSEGASKEATGEDGAASTGGEAAEKNAEAEGEAADTLPENNMTAEELRVAALEKGRKVLEQKRELLEKQRALKKQKEALIKRQLAQQKELLERMSANSSQFSIAEKRDLLNKITALSAELKVLTPRNSAVSPSSATRPEAGEGGENLNGLKAELSALEAEAGGRGGRGGRWAAGRGYRGGRGGRGRGGFGRGSHTLDNRTTIVKVANLPEEARDPVVLTQHFGNFGAVERVVMDETAPGQGFIKFQDRYAGQAALNHGNVFGDKQLQMGWIETQEAPAELQSDSPTAAASAATDAGDGASNDQDSVVTEDSQLLTQPILPFHFVDNLSVERKGHYQALVASGFYAAGLSFSSFEMPRFRKALTILQPEMERYQPSRVILVGRLLAADYEPELDEVVTRLRDDQTIVAKEKVVNYIVVSPVTWSVLWCAKTVGENEQTAEYVAAPIGEAINNISNTIGKPVVVSVTTDNAPVMQRVWQILETERSVCCNGCSSDALILILEEVLKLSWSSGVLAKAVKLAEVF</sequence>
<feature type="compositionally biased region" description="Polar residues" evidence="4">
    <location>
        <begin position="479"/>
        <end position="488"/>
    </location>
</feature>
<dbReference type="GO" id="GO:0005634">
    <property type="term" value="C:nucleus"/>
    <property type="evidence" value="ECO:0007669"/>
    <property type="project" value="TreeGrafter"/>
</dbReference>
<dbReference type="InterPro" id="IPR000504">
    <property type="entry name" value="RRM_dom"/>
</dbReference>
<feature type="compositionally biased region" description="Gly residues" evidence="4">
    <location>
        <begin position="514"/>
        <end position="543"/>
    </location>
</feature>
<feature type="domain" description="RRM" evidence="5">
    <location>
        <begin position="270"/>
        <end position="342"/>
    </location>
</feature>
<feature type="coiled-coil region" evidence="3">
    <location>
        <begin position="401"/>
        <end position="445"/>
    </location>
</feature>
<evidence type="ECO:0000256" key="1">
    <source>
        <dbReference type="ARBA" id="ARBA00022884"/>
    </source>
</evidence>
<dbReference type="PANTHER" id="PTHR14398">
    <property type="entry name" value="RNA RECOGNITION RRM/RNP DOMAIN"/>
    <property type="match status" value="1"/>
</dbReference>
<dbReference type="PANTHER" id="PTHR14398:SF0">
    <property type="entry name" value="ZINC FINGER PROTEIN SWM"/>
    <property type="match status" value="1"/>
</dbReference>
<dbReference type="InterPro" id="IPR045137">
    <property type="entry name" value="RBM26/27"/>
</dbReference>
<dbReference type="EMBL" id="JAENGZ010000082">
    <property type="protein sequence ID" value="KAG6970040.1"/>
    <property type="molecule type" value="Genomic_DNA"/>
</dbReference>
<dbReference type="Pfam" id="PF00076">
    <property type="entry name" value="RRM_1"/>
    <property type="match status" value="1"/>
</dbReference>
<feature type="region of interest" description="Disordered" evidence="4">
    <location>
        <begin position="77"/>
        <end position="200"/>
    </location>
</feature>
<feature type="region of interest" description="Disordered" evidence="4">
    <location>
        <begin position="629"/>
        <end position="661"/>
    </location>
</feature>
<feature type="region of interest" description="Disordered" evidence="4">
    <location>
        <begin position="344"/>
        <end position="393"/>
    </location>
</feature>
<dbReference type="CDD" id="cd12257">
    <property type="entry name" value="RRM1_RBM26_like"/>
    <property type="match status" value="1"/>
</dbReference>
<gene>
    <name evidence="6" type="ORF">JG687_00002848</name>
</gene>
<evidence type="ECO:0000256" key="2">
    <source>
        <dbReference type="PROSITE-ProRule" id="PRU00176"/>
    </source>
</evidence>
<protein>
    <recommendedName>
        <fullName evidence="5">RRM domain-containing protein</fullName>
    </recommendedName>
</protein>
<feature type="compositionally biased region" description="Low complexity" evidence="4">
    <location>
        <begin position="638"/>
        <end position="652"/>
    </location>
</feature>
<dbReference type="OrthoDB" id="443401at2759"/>
<comment type="caution">
    <text evidence="6">The sequence shown here is derived from an EMBL/GenBank/DDBJ whole genome shotgun (WGS) entry which is preliminary data.</text>
</comment>
<dbReference type="SMART" id="SM00360">
    <property type="entry name" value="RRM"/>
    <property type="match status" value="2"/>
</dbReference>
<dbReference type="AlphaFoldDB" id="A0A8T1UTU5"/>
<dbReference type="VEuPathDB" id="FungiDB:PC110_g1256"/>
<proteinExistence type="predicted"/>
<feature type="compositionally biased region" description="Pro residues" evidence="4">
    <location>
        <begin position="188"/>
        <end position="198"/>
    </location>
</feature>
<dbReference type="GO" id="GO:0003723">
    <property type="term" value="F:RNA binding"/>
    <property type="evidence" value="ECO:0007669"/>
    <property type="project" value="UniProtKB-UniRule"/>
</dbReference>
<feature type="region of interest" description="Disordered" evidence="4">
    <location>
        <begin position="479"/>
        <end position="499"/>
    </location>
</feature>
<feature type="compositionally biased region" description="Basic and acidic residues" evidence="4">
    <location>
        <begin position="123"/>
        <end position="147"/>
    </location>
</feature>
<evidence type="ECO:0000259" key="5">
    <source>
        <dbReference type="PROSITE" id="PS50102"/>
    </source>
</evidence>
<dbReference type="VEuPathDB" id="FungiDB:PC110_g1255"/>
<name>A0A8T1UTU5_9STRA</name>
<dbReference type="FunFam" id="3.30.70.330:FF:002286">
    <property type="match status" value="1"/>
</dbReference>
<organism evidence="6 7">
    <name type="scientific">Phytophthora cactorum</name>
    <dbReference type="NCBI Taxonomy" id="29920"/>
    <lineage>
        <taxon>Eukaryota</taxon>
        <taxon>Sar</taxon>
        <taxon>Stramenopiles</taxon>
        <taxon>Oomycota</taxon>
        <taxon>Peronosporomycetes</taxon>
        <taxon>Peronosporales</taxon>
        <taxon>Peronosporaceae</taxon>
        <taxon>Phytophthora</taxon>
    </lineage>
</organism>
<reference evidence="6" key="1">
    <citation type="submission" date="2021-01" db="EMBL/GenBank/DDBJ databases">
        <title>Phytophthora aleatoria, a newly-described species from Pinus radiata is distinct from Phytophthora cactorum isolates based on comparative genomics.</title>
        <authorList>
            <person name="Mcdougal R."/>
            <person name="Panda P."/>
            <person name="Williams N."/>
            <person name="Studholme D.J."/>
        </authorList>
    </citation>
    <scope>NUCLEOTIDE SEQUENCE</scope>
    <source>
        <strain evidence="6">NZFS 3830</strain>
    </source>
</reference>
<evidence type="ECO:0000313" key="7">
    <source>
        <dbReference type="Proteomes" id="UP000688947"/>
    </source>
</evidence>
<dbReference type="Proteomes" id="UP000688947">
    <property type="component" value="Unassembled WGS sequence"/>
</dbReference>
<feature type="compositionally biased region" description="Gly residues" evidence="4">
    <location>
        <begin position="157"/>
        <end position="171"/>
    </location>
</feature>
<feature type="compositionally biased region" description="Polar residues" evidence="4">
    <location>
        <begin position="78"/>
        <end position="94"/>
    </location>
</feature>
<keyword evidence="3" id="KW-0175">Coiled coil</keyword>
<feature type="region of interest" description="Disordered" evidence="4">
    <location>
        <begin position="513"/>
        <end position="547"/>
    </location>
</feature>
<evidence type="ECO:0000256" key="4">
    <source>
        <dbReference type="SAM" id="MobiDB-lite"/>
    </source>
</evidence>
<accession>A0A8T1UTU5</accession>
<dbReference type="PROSITE" id="PS50102">
    <property type="entry name" value="RRM"/>
    <property type="match status" value="2"/>
</dbReference>
<evidence type="ECO:0000256" key="3">
    <source>
        <dbReference type="SAM" id="Coils"/>
    </source>
</evidence>
<dbReference type="InterPro" id="IPR002483">
    <property type="entry name" value="PWI_dom"/>
</dbReference>